<dbReference type="Gene3D" id="3.20.20.70">
    <property type="entry name" value="Aldolase class I"/>
    <property type="match status" value="1"/>
</dbReference>
<comment type="pathway">
    <text evidence="2 9">Amino-acid biosynthesis; L-tryptophan biosynthesis; L-tryptophan from chorismate: step 3/5.</text>
</comment>
<dbReference type="InterPro" id="IPR044643">
    <property type="entry name" value="TrpF_fam"/>
</dbReference>
<dbReference type="UniPathway" id="UPA00035">
    <property type="reaction ID" value="UER00042"/>
</dbReference>
<dbReference type="eggNOG" id="COG0135">
    <property type="taxonomic scope" value="Bacteria"/>
</dbReference>
<name>A0A1T4NQR7_9BACT</name>
<dbReference type="InterPro" id="IPR013785">
    <property type="entry name" value="Aldolase_TIM"/>
</dbReference>
<evidence type="ECO:0000256" key="6">
    <source>
        <dbReference type="ARBA" id="ARBA00022822"/>
    </source>
</evidence>
<dbReference type="PANTHER" id="PTHR42894:SF1">
    <property type="entry name" value="N-(5'-PHOSPHORIBOSYL)ANTHRANILATE ISOMERASE"/>
    <property type="match status" value="1"/>
</dbReference>
<evidence type="ECO:0000256" key="3">
    <source>
        <dbReference type="ARBA" id="ARBA00012572"/>
    </source>
</evidence>
<dbReference type="EMBL" id="FUXK01000011">
    <property type="protein sequence ID" value="SJZ81542.1"/>
    <property type="molecule type" value="Genomic_DNA"/>
</dbReference>
<feature type="domain" description="N-(5'phosphoribosyl) anthranilate isomerase (PRAI)" evidence="10">
    <location>
        <begin position="77"/>
        <end position="235"/>
    </location>
</feature>
<dbReference type="GO" id="GO:0004640">
    <property type="term" value="F:phosphoribosylanthranilate isomerase activity"/>
    <property type="evidence" value="ECO:0007669"/>
    <property type="project" value="UniProtKB-UniRule"/>
</dbReference>
<keyword evidence="8 9" id="KW-0413">Isomerase</keyword>
<dbReference type="SUPFAM" id="SSF51366">
    <property type="entry name" value="Ribulose-phoshate binding barrel"/>
    <property type="match status" value="1"/>
</dbReference>
<evidence type="ECO:0000256" key="1">
    <source>
        <dbReference type="ARBA" id="ARBA00001164"/>
    </source>
</evidence>
<comment type="catalytic activity">
    <reaction evidence="1 9">
        <text>N-(5-phospho-beta-D-ribosyl)anthranilate = 1-(2-carboxyphenylamino)-1-deoxy-D-ribulose 5-phosphate</text>
        <dbReference type="Rhea" id="RHEA:21540"/>
        <dbReference type="ChEBI" id="CHEBI:18277"/>
        <dbReference type="ChEBI" id="CHEBI:58613"/>
        <dbReference type="EC" id="5.3.1.24"/>
    </reaction>
</comment>
<dbReference type="Proteomes" id="UP000190065">
    <property type="component" value="Unassembled WGS sequence"/>
</dbReference>
<dbReference type="InterPro" id="IPR011060">
    <property type="entry name" value="RibuloseP-bd_barrel"/>
</dbReference>
<dbReference type="HAMAP" id="MF_00135">
    <property type="entry name" value="PRAI"/>
    <property type="match status" value="1"/>
</dbReference>
<evidence type="ECO:0000256" key="9">
    <source>
        <dbReference type="HAMAP-Rule" id="MF_00135"/>
    </source>
</evidence>
<keyword evidence="6 9" id="KW-0822">Tryptophan biosynthesis</keyword>
<dbReference type="InterPro" id="IPR001240">
    <property type="entry name" value="PRAI_dom"/>
</dbReference>
<gene>
    <name evidence="9" type="primary">trpF</name>
    <name evidence="11" type="ORF">SAMN02745202_01156</name>
</gene>
<reference evidence="11 12" key="1">
    <citation type="submission" date="2017-02" db="EMBL/GenBank/DDBJ databases">
        <authorList>
            <person name="Peterson S.W."/>
        </authorList>
    </citation>
    <scope>NUCLEOTIDE SEQUENCE [LARGE SCALE GENOMIC DNA]</scope>
    <source>
        <strain evidence="11 12">ATCC 43324</strain>
    </source>
</reference>
<comment type="similarity">
    <text evidence="9">Belongs to the TrpF family.</text>
</comment>
<evidence type="ECO:0000313" key="11">
    <source>
        <dbReference type="EMBL" id="SJZ81542.1"/>
    </source>
</evidence>
<evidence type="ECO:0000313" key="12">
    <source>
        <dbReference type="Proteomes" id="UP000190065"/>
    </source>
</evidence>
<evidence type="ECO:0000259" key="10">
    <source>
        <dbReference type="Pfam" id="PF00697"/>
    </source>
</evidence>
<dbReference type="EC" id="5.3.1.24" evidence="3 9"/>
<dbReference type="PANTHER" id="PTHR42894">
    <property type="entry name" value="N-(5'-PHOSPHORIBOSYL)ANTHRANILATE ISOMERASE"/>
    <property type="match status" value="1"/>
</dbReference>
<keyword evidence="7 9" id="KW-0057">Aromatic amino acid biosynthesis</keyword>
<accession>A0A1T4NQR7</accession>
<proteinExistence type="inferred from homology"/>
<dbReference type="STRING" id="28136.SAMN02745202_01156"/>
<sequence length="242" mass="27243">MVMKNRRLPLQIKVCGLCSAHNIKEVSNLSVDMIGFVFSPESSRFIRLQPSGAGLLPDYAKPHHDILLKQTSQALQPPKRVGVFTNAMPQQIITYIYNYQLDYVQLDGSASPVLIDNLRRSVDPDIRPNIKFIKTIYVADKADLSCCQQYEGHADMLLFDAKRNQATDADEPFDWSILYAYSGKLPFLLGGGIGPNAVATIRQFHHPQCVGINLNSKFEKSPTIKDIHLLQKFLEAIRQDDI</sequence>
<dbReference type="AlphaFoldDB" id="A0A1T4NQR7"/>
<organism evidence="11 12">
    <name type="scientific">Segatella oulorum</name>
    <dbReference type="NCBI Taxonomy" id="28136"/>
    <lineage>
        <taxon>Bacteria</taxon>
        <taxon>Pseudomonadati</taxon>
        <taxon>Bacteroidota</taxon>
        <taxon>Bacteroidia</taxon>
        <taxon>Bacteroidales</taxon>
        <taxon>Prevotellaceae</taxon>
        <taxon>Segatella</taxon>
    </lineage>
</organism>
<protein>
    <recommendedName>
        <fullName evidence="4 9">N-(5'-phosphoribosyl)anthranilate isomerase</fullName>
        <shortName evidence="9">PRAI</shortName>
        <ecNumber evidence="3 9">5.3.1.24</ecNumber>
    </recommendedName>
</protein>
<evidence type="ECO:0000256" key="5">
    <source>
        <dbReference type="ARBA" id="ARBA00022605"/>
    </source>
</evidence>
<dbReference type="GO" id="GO:0000162">
    <property type="term" value="P:L-tryptophan biosynthetic process"/>
    <property type="evidence" value="ECO:0007669"/>
    <property type="project" value="UniProtKB-UniRule"/>
</dbReference>
<evidence type="ECO:0000256" key="2">
    <source>
        <dbReference type="ARBA" id="ARBA00004664"/>
    </source>
</evidence>
<evidence type="ECO:0000256" key="8">
    <source>
        <dbReference type="ARBA" id="ARBA00023235"/>
    </source>
</evidence>
<keyword evidence="5 9" id="KW-0028">Amino-acid biosynthesis</keyword>
<dbReference type="CDD" id="cd00405">
    <property type="entry name" value="PRAI"/>
    <property type="match status" value="1"/>
</dbReference>
<dbReference type="Pfam" id="PF00697">
    <property type="entry name" value="PRAI"/>
    <property type="match status" value="1"/>
</dbReference>
<evidence type="ECO:0000256" key="4">
    <source>
        <dbReference type="ARBA" id="ARBA00022272"/>
    </source>
</evidence>
<evidence type="ECO:0000256" key="7">
    <source>
        <dbReference type="ARBA" id="ARBA00023141"/>
    </source>
</evidence>